<dbReference type="InterPro" id="IPR004437">
    <property type="entry name" value="ParB/RepB/Spo0J"/>
</dbReference>
<comment type="caution">
    <text evidence="3">The sequence shown here is derived from an EMBL/GenBank/DDBJ whole genome shotgun (WGS) entry which is preliminary data.</text>
</comment>
<dbReference type="PANTHER" id="PTHR33375:SF1">
    <property type="entry name" value="CHROMOSOME-PARTITIONING PROTEIN PARB-RELATED"/>
    <property type="match status" value="1"/>
</dbReference>
<gene>
    <name evidence="3" type="ORF">LCGC14_0823790</name>
</gene>
<dbReference type="GO" id="GO:0005694">
    <property type="term" value="C:chromosome"/>
    <property type="evidence" value="ECO:0007669"/>
    <property type="project" value="TreeGrafter"/>
</dbReference>
<dbReference type="GO" id="GO:0007059">
    <property type="term" value="P:chromosome segregation"/>
    <property type="evidence" value="ECO:0007669"/>
    <property type="project" value="UniProtKB-KW"/>
</dbReference>
<dbReference type="SUPFAM" id="SSF110849">
    <property type="entry name" value="ParB/Sulfiredoxin"/>
    <property type="match status" value="1"/>
</dbReference>
<feature type="domain" description="ParB-like N-terminal" evidence="2">
    <location>
        <begin position="10"/>
        <end position="99"/>
    </location>
</feature>
<protein>
    <recommendedName>
        <fullName evidence="2">ParB-like N-terminal domain-containing protein</fullName>
    </recommendedName>
</protein>
<dbReference type="Pfam" id="PF17762">
    <property type="entry name" value="HTH_ParB"/>
    <property type="match status" value="1"/>
</dbReference>
<dbReference type="InterPro" id="IPR036086">
    <property type="entry name" value="ParB/Sulfiredoxin_sf"/>
</dbReference>
<dbReference type="AlphaFoldDB" id="A0A0F9S2W8"/>
<dbReference type="InterPro" id="IPR041468">
    <property type="entry name" value="HTH_ParB/Spo0J"/>
</dbReference>
<accession>A0A0F9S2W8</accession>
<organism evidence="3">
    <name type="scientific">marine sediment metagenome</name>
    <dbReference type="NCBI Taxonomy" id="412755"/>
    <lineage>
        <taxon>unclassified sequences</taxon>
        <taxon>metagenomes</taxon>
        <taxon>ecological metagenomes</taxon>
    </lineage>
</organism>
<evidence type="ECO:0000313" key="3">
    <source>
        <dbReference type="EMBL" id="KKN31466.1"/>
    </source>
</evidence>
<proteinExistence type="predicted"/>
<dbReference type="NCBIfam" id="TIGR00180">
    <property type="entry name" value="parB_part"/>
    <property type="match status" value="1"/>
</dbReference>
<evidence type="ECO:0000256" key="1">
    <source>
        <dbReference type="ARBA" id="ARBA00022829"/>
    </source>
</evidence>
<dbReference type="PANTHER" id="PTHR33375">
    <property type="entry name" value="CHROMOSOME-PARTITIONING PROTEIN PARB-RELATED"/>
    <property type="match status" value="1"/>
</dbReference>
<reference evidence="3" key="1">
    <citation type="journal article" date="2015" name="Nature">
        <title>Complex archaea that bridge the gap between prokaryotes and eukaryotes.</title>
        <authorList>
            <person name="Spang A."/>
            <person name="Saw J.H."/>
            <person name="Jorgensen S.L."/>
            <person name="Zaremba-Niedzwiedzka K."/>
            <person name="Martijn J."/>
            <person name="Lind A.E."/>
            <person name="van Eijk R."/>
            <person name="Schleper C."/>
            <person name="Guy L."/>
            <person name="Ettema T.J."/>
        </authorList>
    </citation>
    <scope>NUCLEOTIDE SEQUENCE</scope>
</reference>
<dbReference type="SMART" id="SM00470">
    <property type="entry name" value="ParB"/>
    <property type="match status" value="1"/>
</dbReference>
<evidence type="ECO:0000259" key="2">
    <source>
        <dbReference type="SMART" id="SM00470"/>
    </source>
</evidence>
<dbReference type="GO" id="GO:0003677">
    <property type="term" value="F:DNA binding"/>
    <property type="evidence" value="ECO:0007669"/>
    <property type="project" value="InterPro"/>
</dbReference>
<name>A0A0F9S2W8_9ZZZZ</name>
<sequence length="263" mass="30330">MKKTLSEVVKKVDMILIEGPERDQRLEIDQDAIKELAQSIEEVGLMQPILLAPRDNKYEVVWGNRRFMAHKYLGRSTILAKIQELSLSQIVIMRATENLFREGITPIEEAMIYQSLIEIEEMSIDQIAVRMRKSAGIVRRRLDLLRMPECLQKAIQKKEIKYGVAENLWQLGDVSRMEYYLQFAIENGATNAVVRGWVKDELDTMRRQRSDVEEGGERIAVNEAMPIYTACQICREAMEIGKETIIRACPVCLKAIIEKVKKE</sequence>
<dbReference type="InterPro" id="IPR003115">
    <property type="entry name" value="ParB_N"/>
</dbReference>
<dbReference type="Gene3D" id="1.10.10.2830">
    <property type="match status" value="1"/>
</dbReference>
<keyword evidence="1" id="KW-0159">Chromosome partition</keyword>
<dbReference type="EMBL" id="LAZR01002326">
    <property type="protein sequence ID" value="KKN31466.1"/>
    <property type="molecule type" value="Genomic_DNA"/>
</dbReference>
<dbReference type="Pfam" id="PF02195">
    <property type="entry name" value="ParB_N"/>
    <property type="match status" value="1"/>
</dbReference>
<dbReference type="InterPro" id="IPR050336">
    <property type="entry name" value="Chromosome_partition/occlusion"/>
</dbReference>
<dbReference type="SUPFAM" id="SSF109709">
    <property type="entry name" value="KorB DNA-binding domain-like"/>
    <property type="match status" value="1"/>
</dbReference>
<dbReference type="Gene3D" id="3.90.1530.30">
    <property type="match status" value="1"/>
</dbReference>